<gene>
    <name evidence="6" type="primary">ARF16</name>
    <name evidence="6" type="ORF">CR513_21150</name>
</gene>
<comment type="caution">
    <text evidence="6">The sequence shown here is derived from an EMBL/GenBank/DDBJ whole genome shotgun (WGS) entry which is preliminary data.</text>
</comment>
<proteinExistence type="predicted"/>
<reference evidence="6" key="1">
    <citation type="submission" date="2018-05" db="EMBL/GenBank/DDBJ databases">
        <title>Draft genome of Mucuna pruriens seed.</title>
        <authorList>
            <person name="Nnadi N.E."/>
            <person name="Vos R."/>
            <person name="Hasami M.H."/>
            <person name="Devisetty U.K."/>
            <person name="Aguiy J.C."/>
        </authorList>
    </citation>
    <scope>NUCLEOTIDE SEQUENCE [LARGE SCALE GENOMIC DNA]</scope>
    <source>
        <strain evidence="6">JCA_2017</strain>
    </source>
</reference>
<evidence type="ECO:0000256" key="2">
    <source>
        <dbReference type="ARBA" id="ARBA00023015"/>
    </source>
</evidence>
<dbReference type="GO" id="GO:0006355">
    <property type="term" value="P:regulation of DNA-templated transcription"/>
    <property type="evidence" value="ECO:0007669"/>
    <property type="project" value="InterPro"/>
</dbReference>
<evidence type="ECO:0000313" key="6">
    <source>
        <dbReference type="EMBL" id="RDX96219.1"/>
    </source>
</evidence>
<evidence type="ECO:0000256" key="5">
    <source>
        <dbReference type="ARBA" id="ARBA00023242"/>
    </source>
</evidence>
<sequence length="104" mass="12090">MQPPAQELLAKDWHNNTRAFRHIYRGQPKKRQPTLSRDSMHIDILAAAAHAVVNNNPFIILHYPRISPAELAIPLAKYNKATYTQVGMRFRMTLELRISWDWIG</sequence>
<keyword evidence="4" id="KW-0804">Transcription</keyword>
<comment type="subcellular location">
    <subcellularLocation>
        <location evidence="1">Nucleus</location>
    </subcellularLocation>
</comment>
<dbReference type="InterPro" id="IPR015300">
    <property type="entry name" value="DNA-bd_pseudobarrel_sf"/>
</dbReference>
<evidence type="ECO:0000256" key="3">
    <source>
        <dbReference type="ARBA" id="ARBA00023125"/>
    </source>
</evidence>
<dbReference type="Proteomes" id="UP000257109">
    <property type="component" value="Unassembled WGS sequence"/>
</dbReference>
<evidence type="ECO:0000313" key="7">
    <source>
        <dbReference type="Proteomes" id="UP000257109"/>
    </source>
</evidence>
<keyword evidence="5" id="KW-0539">Nucleus</keyword>
<keyword evidence="7" id="KW-1185">Reference proteome</keyword>
<dbReference type="OrthoDB" id="2016915at2759"/>
<feature type="non-terminal residue" evidence="6">
    <location>
        <position position="1"/>
    </location>
</feature>
<organism evidence="6 7">
    <name type="scientific">Mucuna pruriens</name>
    <name type="common">Velvet bean</name>
    <name type="synonym">Dolichos pruriens</name>
    <dbReference type="NCBI Taxonomy" id="157652"/>
    <lineage>
        <taxon>Eukaryota</taxon>
        <taxon>Viridiplantae</taxon>
        <taxon>Streptophyta</taxon>
        <taxon>Embryophyta</taxon>
        <taxon>Tracheophyta</taxon>
        <taxon>Spermatophyta</taxon>
        <taxon>Magnoliopsida</taxon>
        <taxon>eudicotyledons</taxon>
        <taxon>Gunneridae</taxon>
        <taxon>Pentapetalae</taxon>
        <taxon>rosids</taxon>
        <taxon>fabids</taxon>
        <taxon>Fabales</taxon>
        <taxon>Fabaceae</taxon>
        <taxon>Papilionoideae</taxon>
        <taxon>50 kb inversion clade</taxon>
        <taxon>NPAAA clade</taxon>
        <taxon>indigoferoid/millettioid clade</taxon>
        <taxon>Phaseoleae</taxon>
        <taxon>Mucuna</taxon>
    </lineage>
</organism>
<dbReference type="SUPFAM" id="SSF101936">
    <property type="entry name" value="DNA-binding pseudobarrel domain"/>
    <property type="match status" value="1"/>
</dbReference>
<dbReference type="InterPro" id="IPR044835">
    <property type="entry name" value="ARF_plant"/>
</dbReference>
<protein>
    <submittedName>
        <fullName evidence="6">Auxin response factor 16</fullName>
    </submittedName>
</protein>
<accession>A0A371H0C8</accession>
<evidence type="ECO:0000256" key="4">
    <source>
        <dbReference type="ARBA" id="ARBA00023163"/>
    </source>
</evidence>
<keyword evidence="2" id="KW-0805">Transcription regulation</keyword>
<dbReference type="PANTHER" id="PTHR31384:SF174">
    <property type="entry name" value="AUXIN-RESPONSIVE PROTEIN"/>
    <property type="match status" value="1"/>
</dbReference>
<dbReference type="GO" id="GO:0003677">
    <property type="term" value="F:DNA binding"/>
    <property type="evidence" value="ECO:0007669"/>
    <property type="project" value="UniProtKB-KW"/>
</dbReference>
<dbReference type="STRING" id="157652.A0A371H0C8"/>
<dbReference type="GO" id="GO:0005634">
    <property type="term" value="C:nucleus"/>
    <property type="evidence" value="ECO:0007669"/>
    <property type="project" value="UniProtKB-SubCell"/>
</dbReference>
<dbReference type="AlphaFoldDB" id="A0A371H0C8"/>
<name>A0A371H0C8_MUCPR</name>
<dbReference type="PANTHER" id="PTHR31384">
    <property type="entry name" value="AUXIN RESPONSE FACTOR 4-RELATED"/>
    <property type="match status" value="1"/>
</dbReference>
<keyword evidence="3" id="KW-0238">DNA-binding</keyword>
<dbReference type="GO" id="GO:0009725">
    <property type="term" value="P:response to hormone"/>
    <property type="evidence" value="ECO:0007669"/>
    <property type="project" value="InterPro"/>
</dbReference>
<dbReference type="EMBL" id="QJKJ01003941">
    <property type="protein sequence ID" value="RDX96219.1"/>
    <property type="molecule type" value="Genomic_DNA"/>
</dbReference>
<evidence type="ECO:0000256" key="1">
    <source>
        <dbReference type="ARBA" id="ARBA00004123"/>
    </source>
</evidence>